<dbReference type="InterPro" id="IPR051176">
    <property type="entry name" value="Cent_Immune-Sig_Mod"/>
</dbReference>
<dbReference type="Proteomes" id="UP000593565">
    <property type="component" value="Unassembled WGS sequence"/>
</dbReference>
<evidence type="ECO:0000313" key="4">
    <source>
        <dbReference type="EMBL" id="KAF4072313.1"/>
    </source>
</evidence>
<keyword evidence="3" id="KW-1133">Transmembrane helix</keyword>
<dbReference type="PANTHER" id="PTHR15715">
    <property type="entry name" value="CENTROSOMAL PROTEIN OF 170 KDA"/>
    <property type="match status" value="1"/>
</dbReference>
<proteinExistence type="predicted"/>
<comment type="caution">
    <text evidence="4">The sequence shown here is derived from an EMBL/GenBank/DDBJ whole genome shotgun (WGS) entry which is preliminary data.</text>
</comment>
<evidence type="ECO:0000313" key="5">
    <source>
        <dbReference type="Proteomes" id="UP000593565"/>
    </source>
</evidence>
<evidence type="ECO:0000256" key="1">
    <source>
        <dbReference type="SAM" id="Coils"/>
    </source>
</evidence>
<feature type="coiled-coil region" evidence="1">
    <location>
        <begin position="434"/>
        <end position="475"/>
    </location>
</feature>
<dbReference type="PANTHER" id="PTHR15715:SF21">
    <property type="entry name" value="TRAF3-INTERACTING JNK-ACTIVATING MODULATOR"/>
    <property type="match status" value="1"/>
</dbReference>
<dbReference type="EMBL" id="JAAGNN010000025">
    <property type="protein sequence ID" value="KAF4072313.1"/>
    <property type="molecule type" value="Genomic_DNA"/>
</dbReference>
<reference evidence="4 5" key="1">
    <citation type="submission" date="2020-02" db="EMBL/GenBank/DDBJ databases">
        <title>A chromosome-scale genome assembly of the black bullhead catfish (Ameiurus melas).</title>
        <authorList>
            <person name="Wen M."/>
            <person name="Zham M."/>
            <person name="Cabau C."/>
            <person name="Klopp C."/>
            <person name="Donnadieu C."/>
            <person name="Roques C."/>
            <person name="Bouchez O."/>
            <person name="Lampietro C."/>
            <person name="Jouanno E."/>
            <person name="Herpin A."/>
            <person name="Louis A."/>
            <person name="Berthelot C."/>
            <person name="Parey E."/>
            <person name="Roest-Crollius H."/>
            <person name="Braasch I."/>
            <person name="Postlethwait J."/>
            <person name="Robinson-Rechavi M."/>
            <person name="Echchiki A."/>
            <person name="Begum T."/>
            <person name="Montfort J."/>
            <person name="Schartl M."/>
            <person name="Bobe J."/>
            <person name="Guiguen Y."/>
        </authorList>
    </citation>
    <scope>NUCLEOTIDE SEQUENCE [LARGE SCALE GENOMIC DNA]</scope>
    <source>
        <strain evidence="4">M_S1</strain>
        <tissue evidence="4">Blood</tissue>
    </source>
</reference>
<dbReference type="AlphaFoldDB" id="A0A7J5ZPC9"/>
<dbReference type="SUPFAM" id="SSF57997">
    <property type="entry name" value="Tropomyosin"/>
    <property type="match status" value="1"/>
</dbReference>
<feature type="transmembrane region" description="Helical" evidence="3">
    <location>
        <begin position="492"/>
        <end position="516"/>
    </location>
</feature>
<sequence length="554" mass="64746">MKQLCEDQRVCALKPEETLEGTMITLDGNTSQQCDYDIKVERRAVKHRNLGDRNNITTCRSPTRDVDTKWIKNELHRKRQDEFSKRRPADCSVSALLSPRPRRNYAKEEGRVTQMSTSYRRPKISPVKQPASTASLNNENALKHDRVAAVLDALHQRGKAKQERALLRDITQLTNNRTLHTASVQTESGNATVKDEDIQQLATYLEEALYREEVLKKKLTALQRSTSTLLHSTELLWKTRCDEDLLKNKIKTLEAQLQLCMKRVPQDGLKKVVLKMESQKEEYEKKALEAIQKATEENSEAQSKLQSLQEALQVAQAESVRWQKLYEELRESSSMLRKSHEQCTDQLQQLQNQLQRSRENEESLREQCDILQQDEAELRTAVLLLEQDNHTLREQLEKFTENSHRSWNNITDLHKQEHKSYQFDGMDNSLTEQLHQAKQRLSLKDKECVELKAELEALEQECYSYQTRLSQCRDELNTLSARNSRRTQRRRFCSTLCFALFFMLMLTAVMFAVWIYRPSVREQLRDFYSEVKERVEDYLMQTASAQHAGCFRPV</sequence>
<keyword evidence="5" id="KW-1185">Reference proteome</keyword>
<organism evidence="4 5">
    <name type="scientific">Ameiurus melas</name>
    <name type="common">Black bullhead</name>
    <name type="synonym">Silurus melas</name>
    <dbReference type="NCBI Taxonomy" id="219545"/>
    <lineage>
        <taxon>Eukaryota</taxon>
        <taxon>Metazoa</taxon>
        <taxon>Chordata</taxon>
        <taxon>Craniata</taxon>
        <taxon>Vertebrata</taxon>
        <taxon>Euteleostomi</taxon>
        <taxon>Actinopterygii</taxon>
        <taxon>Neopterygii</taxon>
        <taxon>Teleostei</taxon>
        <taxon>Ostariophysi</taxon>
        <taxon>Siluriformes</taxon>
        <taxon>Ictaluridae</taxon>
        <taxon>Ameiurus</taxon>
    </lineage>
</organism>
<gene>
    <name evidence="4" type="ORF">AMELA_G00261800</name>
</gene>
<feature type="region of interest" description="Disordered" evidence="2">
    <location>
        <begin position="108"/>
        <end position="134"/>
    </location>
</feature>
<protein>
    <recommendedName>
        <fullName evidence="6">TRAF3-interacting JNK-activating modulator</fullName>
    </recommendedName>
</protein>
<feature type="coiled-coil region" evidence="1">
    <location>
        <begin position="243"/>
        <end position="402"/>
    </location>
</feature>
<name>A0A7J5ZPC9_AMEME</name>
<keyword evidence="3" id="KW-0812">Transmembrane</keyword>
<evidence type="ECO:0000256" key="3">
    <source>
        <dbReference type="SAM" id="Phobius"/>
    </source>
</evidence>
<evidence type="ECO:0000256" key="2">
    <source>
        <dbReference type="SAM" id="MobiDB-lite"/>
    </source>
</evidence>
<evidence type="ECO:0008006" key="6">
    <source>
        <dbReference type="Google" id="ProtNLM"/>
    </source>
</evidence>
<keyword evidence="3" id="KW-0472">Membrane</keyword>
<keyword evidence="1" id="KW-0175">Coiled coil</keyword>
<dbReference type="CDD" id="cd21912">
    <property type="entry name" value="CC1_T3JAM"/>
    <property type="match status" value="1"/>
</dbReference>
<accession>A0A7J5ZPC9</accession>